<dbReference type="GO" id="GO:0004252">
    <property type="term" value="F:serine-type endopeptidase activity"/>
    <property type="evidence" value="ECO:0007669"/>
    <property type="project" value="UniProtKB-UniRule"/>
</dbReference>
<dbReference type="CDD" id="cd04056">
    <property type="entry name" value="Peptidases_S53"/>
    <property type="match status" value="1"/>
</dbReference>
<name>A0AAD6ZNF8_9AGAR</name>
<dbReference type="CDD" id="cd11377">
    <property type="entry name" value="Pro-peptidase_S53"/>
    <property type="match status" value="1"/>
</dbReference>
<proteinExistence type="predicted"/>
<dbReference type="PANTHER" id="PTHR14218">
    <property type="entry name" value="PROTEASE S8 TRIPEPTIDYL PEPTIDASE I CLN2"/>
    <property type="match status" value="1"/>
</dbReference>
<dbReference type="SUPFAM" id="SSF52743">
    <property type="entry name" value="Subtilisin-like"/>
    <property type="match status" value="1"/>
</dbReference>
<dbReference type="GO" id="GO:0006508">
    <property type="term" value="P:proteolysis"/>
    <property type="evidence" value="ECO:0007669"/>
    <property type="project" value="UniProtKB-KW"/>
</dbReference>
<dbReference type="InterPro" id="IPR015366">
    <property type="entry name" value="S53_propep"/>
</dbReference>
<dbReference type="Proteomes" id="UP001218218">
    <property type="component" value="Unassembled WGS sequence"/>
</dbReference>
<evidence type="ECO:0000256" key="2">
    <source>
        <dbReference type="ARBA" id="ARBA00022670"/>
    </source>
</evidence>
<comment type="cofactor">
    <cofactor evidence="8">
        <name>Ca(2+)</name>
        <dbReference type="ChEBI" id="CHEBI:29108"/>
    </cofactor>
    <text evidence="8">Binds 1 Ca(2+) ion per subunit.</text>
</comment>
<dbReference type="InterPro" id="IPR050819">
    <property type="entry name" value="Tripeptidyl-peptidase_I"/>
</dbReference>
<protein>
    <submittedName>
        <fullName evidence="12">Subtilisin-like protein</fullName>
    </submittedName>
</protein>
<feature type="binding site" evidence="8">
    <location>
        <position position="526"/>
    </location>
    <ligand>
        <name>Ca(2+)</name>
        <dbReference type="ChEBI" id="CHEBI:29108"/>
    </ligand>
</feature>
<keyword evidence="9" id="KW-1133">Transmembrane helix</keyword>
<feature type="chain" id="PRO_5041951934" evidence="10">
    <location>
        <begin position="20"/>
        <end position="666"/>
    </location>
</feature>
<dbReference type="SMART" id="SM00944">
    <property type="entry name" value="Pro-kuma_activ"/>
    <property type="match status" value="1"/>
</dbReference>
<dbReference type="GO" id="GO:0046872">
    <property type="term" value="F:metal ion binding"/>
    <property type="evidence" value="ECO:0007669"/>
    <property type="project" value="UniProtKB-UniRule"/>
</dbReference>
<dbReference type="AlphaFoldDB" id="A0AAD6ZNF8"/>
<gene>
    <name evidence="12" type="ORF">DFH08DRAFT_881922</name>
</gene>
<keyword evidence="7" id="KW-0865">Zymogen</keyword>
<keyword evidence="13" id="KW-1185">Reference proteome</keyword>
<keyword evidence="4 8" id="KW-0378">Hydrolase</keyword>
<dbReference type="GO" id="GO:0008240">
    <property type="term" value="F:tripeptidyl-peptidase activity"/>
    <property type="evidence" value="ECO:0007669"/>
    <property type="project" value="TreeGrafter"/>
</dbReference>
<keyword evidence="10" id="KW-0732">Signal</keyword>
<feature type="active site" description="Charge relay system" evidence="8">
    <location>
        <position position="285"/>
    </location>
</feature>
<feature type="transmembrane region" description="Helical" evidence="9">
    <location>
        <begin position="614"/>
        <end position="638"/>
    </location>
</feature>
<keyword evidence="5 8" id="KW-0720">Serine protease</keyword>
<organism evidence="12 13">
    <name type="scientific">Mycena albidolilacea</name>
    <dbReference type="NCBI Taxonomy" id="1033008"/>
    <lineage>
        <taxon>Eukaryota</taxon>
        <taxon>Fungi</taxon>
        <taxon>Dikarya</taxon>
        <taxon>Basidiomycota</taxon>
        <taxon>Agaricomycotina</taxon>
        <taxon>Agaricomycetes</taxon>
        <taxon>Agaricomycetidae</taxon>
        <taxon>Agaricales</taxon>
        <taxon>Marasmiineae</taxon>
        <taxon>Mycenaceae</taxon>
        <taxon>Mycena</taxon>
    </lineage>
</organism>
<evidence type="ECO:0000259" key="11">
    <source>
        <dbReference type="PROSITE" id="PS51695"/>
    </source>
</evidence>
<keyword evidence="6 8" id="KW-0106">Calcium</keyword>
<evidence type="ECO:0000256" key="1">
    <source>
        <dbReference type="ARBA" id="ARBA00004239"/>
    </source>
</evidence>
<feature type="domain" description="Peptidase S53" evidence="11">
    <location>
        <begin position="205"/>
        <end position="571"/>
    </location>
</feature>
<feature type="binding site" evidence="8">
    <location>
        <position position="551"/>
    </location>
    <ligand>
        <name>Ca(2+)</name>
        <dbReference type="ChEBI" id="CHEBI:29108"/>
    </ligand>
</feature>
<keyword evidence="3 8" id="KW-0479">Metal-binding</keyword>
<keyword evidence="9" id="KW-0812">Transmembrane</keyword>
<keyword evidence="2 8" id="KW-0645">Protease</keyword>
<dbReference type="GO" id="GO:0005576">
    <property type="term" value="C:extracellular region"/>
    <property type="evidence" value="ECO:0007669"/>
    <property type="project" value="UniProtKB-SubCell"/>
</dbReference>
<evidence type="ECO:0000256" key="10">
    <source>
        <dbReference type="SAM" id="SignalP"/>
    </source>
</evidence>
<dbReference type="PROSITE" id="PS51695">
    <property type="entry name" value="SEDOLISIN"/>
    <property type="match status" value="1"/>
</dbReference>
<keyword evidence="9" id="KW-0472">Membrane</keyword>
<evidence type="ECO:0000256" key="3">
    <source>
        <dbReference type="ARBA" id="ARBA00022723"/>
    </source>
</evidence>
<sequence>MTFHQSLAVFFSLMIAVSARRMAVHESLAAAPGSFVSQGAAPATDMLTLRLALAPNNIAGLQAKMMSISTPGSSEHRQWLSTDEVKSFIKPSSATTSAFNTFASAHGLNASVISPHEDWVSITLPVSQANDLFAAQFEVYSHPSMSNTITRTLSVSLPQELVGHVQVIHPTTAFVKPGGRMGSMIEHVQHNKRAPSCDTSLPDGIMTPACLQSIYGIPTTPATQSNNALLVTAYQDEFAQTADLEKFLQGLRPDMDPSTLFALLSLDGGIDPQNASESGGEANLDIQYTAGIATGVPLQFLSVGGVVQISDFAGALLDTTTFIDGLADPPTVVSTSYSDNEDHFGATMAEKICNGYMALGARGISVLFSSGDGGVRGGHDDISTCHNNTFIATFPPSCPWVTTVGATIGIGPETAFNLTGGGFSNYFPIPSYQSDAVAGFLKQLPTEFQGIFNSNGRGYPDVSLQGSSFAVVNGGEITVESGTSASTPTFASIVSLINDQLIAAGKPVLGFLNPFLYYYASTALTDITAGHNSGNVCPVSSVAFDAGVGWDPLTGSGTPIFDQLLAAAMGAAPESGANTVHTSGAVVDTASALSSDTGTGTDGSDGAVRKYAPIIIGLLSGNLVLLLILVILGVGVYVRRGGAVSRSSKYAPVRLGEESMGKRYSD</sequence>
<reference evidence="12" key="1">
    <citation type="submission" date="2023-03" db="EMBL/GenBank/DDBJ databases">
        <title>Massive genome expansion in bonnet fungi (Mycena s.s.) driven by repeated elements and novel gene families across ecological guilds.</title>
        <authorList>
            <consortium name="Lawrence Berkeley National Laboratory"/>
            <person name="Harder C.B."/>
            <person name="Miyauchi S."/>
            <person name="Viragh M."/>
            <person name="Kuo A."/>
            <person name="Thoen E."/>
            <person name="Andreopoulos B."/>
            <person name="Lu D."/>
            <person name="Skrede I."/>
            <person name="Drula E."/>
            <person name="Henrissat B."/>
            <person name="Morin E."/>
            <person name="Kohler A."/>
            <person name="Barry K."/>
            <person name="LaButti K."/>
            <person name="Morin E."/>
            <person name="Salamov A."/>
            <person name="Lipzen A."/>
            <person name="Mereny Z."/>
            <person name="Hegedus B."/>
            <person name="Baldrian P."/>
            <person name="Stursova M."/>
            <person name="Weitz H."/>
            <person name="Taylor A."/>
            <person name="Grigoriev I.V."/>
            <person name="Nagy L.G."/>
            <person name="Martin F."/>
            <person name="Kauserud H."/>
        </authorList>
    </citation>
    <scope>NUCLEOTIDE SEQUENCE</scope>
    <source>
        <strain evidence="12">CBHHK002</strain>
    </source>
</reference>
<feature type="active site" description="Charge relay system" evidence="8">
    <location>
        <position position="484"/>
    </location>
</feature>
<dbReference type="Pfam" id="PF09286">
    <property type="entry name" value="Pro-kuma_activ"/>
    <property type="match status" value="1"/>
</dbReference>
<evidence type="ECO:0000313" key="12">
    <source>
        <dbReference type="EMBL" id="KAJ7330849.1"/>
    </source>
</evidence>
<comment type="caution">
    <text evidence="12">The sequence shown here is derived from an EMBL/GenBank/DDBJ whole genome shotgun (WGS) entry which is preliminary data.</text>
</comment>
<feature type="binding site" evidence="8">
    <location>
        <position position="527"/>
    </location>
    <ligand>
        <name>Ca(2+)</name>
        <dbReference type="ChEBI" id="CHEBI:29108"/>
    </ligand>
</feature>
<dbReference type="InterPro" id="IPR036852">
    <property type="entry name" value="Peptidase_S8/S53_dom_sf"/>
</dbReference>
<evidence type="ECO:0000256" key="7">
    <source>
        <dbReference type="ARBA" id="ARBA00023145"/>
    </source>
</evidence>
<dbReference type="SUPFAM" id="SSF54897">
    <property type="entry name" value="Protease propeptides/inhibitors"/>
    <property type="match status" value="1"/>
</dbReference>
<evidence type="ECO:0000256" key="8">
    <source>
        <dbReference type="PROSITE-ProRule" id="PRU01032"/>
    </source>
</evidence>
<comment type="subcellular location">
    <subcellularLocation>
        <location evidence="1">Secreted</location>
        <location evidence="1">Extracellular space</location>
    </subcellularLocation>
</comment>
<evidence type="ECO:0000256" key="4">
    <source>
        <dbReference type="ARBA" id="ARBA00022801"/>
    </source>
</evidence>
<evidence type="ECO:0000313" key="13">
    <source>
        <dbReference type="Proteomes" id="UP001218218"/>
    </source>
</evidence>
<dbReference type="EMBL" id="JARIHO010000036">
    <property type="protein sequence ID" value="KAJ7330849.1"/>
    <property type="molecule type" value="Genomic_DNA"/>
</dbReference>
<feature type="binding site" evidence="8">
    <location>
        <position position="549"/>
    </location>
    <ligand>
        <name>Ca(2+)</name>
        <dbReference type="ChEBI" id="CHEBI:29108"/>
    </ligand>
</feature>
<feature type="signal peptide" evidence="10">
    <location>
        <begin position="1"/>
        <end position="19"/>
    </location>
</feature>
<dbReference type="PANTHER" id="PTHR14218:SF15">
    <property type="entry name" value="TRIPEPTIDYL-PEPTIDASE 1"/>
    <property type="match status" value="1"/>
</dbReference>
<dbReference type="Gene3D" id="3.40.50.200">
    <property type="entry name" value="Peptidase S8/S53 domain"/>
    <property type="match status" value="1"/>
</dbReference>
<accession>A0AAD6ZNF8</accession>
<evidence type="ECO:0000256" key="9">
    <source>
        <dbReference type="SAM" id="Phobius"/>
    </source>
</evidence>
<feature type="active site" description="Charge relay system" evidence="8">
    <location>
        <position position="281"/>
    </location>
</feature>
<evidence type="ECO:0000256" key="5">
    <source>
        <dbReference type="ARBA" id="ARBA00022825"/>
    </source>
</evidence>
<dbReference type="InterPro" id="IPR030400">
    <property type="entry name" value="Sedolisin_dom"/>
</dbReference>
<evidence type="ECO:0000256" key="6">
    <source>
        <dbReference type="ARBA" id="ARBA00022837"/>
    </source>
</evidence>